<protein>
    <recommendedName>
        <fullName evidence="3">Lipoprotein</fullName>
    </recommendedName>
</protein>
<proteinExistence type="predicted"/>
<dbReference type="EMBL" id="FOIA01000031">
    <property type="protein sequence ID" value="SET50738.1"/>
    <property type="molecule type" value="Genomic_DNA"/>
</dbReference>
<dbReference type="PROSITE" id="PS51257">
    <property type="entry name" value="PROKAR_LIPOPROTEIN"/>
    <property type="match status" value="1"/>
</dbReference>
<evidence type="ECO:0000313" key="2">
    <source>
        <dbReference type="Proteomes" id="UP000199345"/>
    </source>
</evidence>
<accession>A0A1I0EZ19</accession>
<gene>
    <name evidence="1" type="ORF">SAMN05216326_13153</name>
</gene>
<evidence type="ECO:0008006" key="3">
    <source>
        <dbReference type="Google" id="ProtNLM"/>
    </source>
</evidence>
<evidence type="ECO:0000313" key="1">
    <source>
        <dbReference type="EMBL" id="SET50738.1"/>
    </source>
</evidence>
<name>A0A1I0EZ19_9PROT</name>
<keyword evidence="2" id="KW-1185">Reference proteome</keyword>
<dbReference type="Proteomes" id="UP000199345">
    <property type="component" value="Unassembled WGS sequence"/>
</dbReference>
<dbReference type="OrthoDB" id="7062631at2"/>
<dbReference type="AlphaFoldDB" id="A0A1I0EZ19"/>
<organism evidence="1 2">
    <name type="scientific">Nitrosomonas marina</name>
    <dbReference type="NCBI Taxonomy" id="917"/>
    <lineage>
        <taxon>Bacteria</taxon>
        <taxon>Pseudomonadati</taxon>
        <taxon>Pseudomonadota</taxon>
        <taxon>Betaproteobacteria</taxon>
        <taxon>Nitrosomonadales</taxon>
        <taxon>Nitrosomonadaceae</taxon>
        <taxon>Nitrosomonas</taxon>
    </lineage>
</organism>
<reference evidence="2" key="1">
    <citation type="submission" date="2016-10" db="EMBL/GenBank/DDBJ databases">
        <authorList>
            <person name="Varghese N."/>
            <person name="Submissions S."/>
        </authorList>
    </citation>
    <scope>NUCLEOTIDE SEQUENCE [LARGE SCALE GENOMIC DNA]</scope>
    <source>
        <strain evidence="2">Nm71</strain>
    </source>
</reference>
<dbReference type="RefSeq" id="WP_090660760.1">
    <property type="nucleotide sequence ID" value="NZ_FOIA01000031.1"/>
</dbReference>
<sequence length="217" mass="24180">MNQKISLYKILFLSLLLTGCTNSIYFYETEKISLTVEARPDSSQPVQGNLGIKQRVAMIVPRKSNNEDGDGEALSTISSFDFRIIDTPKKFNPILVRTAFVTGDAADRLYDNKIDPSKSKAADVAKTLSFYKAVEEINIEEEMTGKILEYLTDNSENIDANKLNNLIIKARASDPNIMTFSVESSIKNANTKKALKDLLSDRADVAIYPLYKAIPIN</sequence>